<reference evidence="2 3" key="1">
    <citation type="submission" date="2015-08" db="EMBL/GenBank/DDBJ databases">
        <title>Investigation of the bacterial diversity of lava forest soil.</title>
        <authorList>
            <person name="Lee J.S."/>
        </authorList>
    </citation>
    <scope>NUCLEOTIDE SEQUENCE [LARGE SCALE GENOMIC DNA]</scope>
    <source>
        <strain evidence="2 3">GJW-30</strain>
    </source>
</reference>
<dbReference type="OrthoDB" id="8243434at2"/>
<organism evidence="2 3">
    <name type="scientific">Variibacter gotjawalensis</name>
    <dbReference type="NCBI Taxonomy" id="1333996"/>
    <lineage>
        <taxon>Bacteria</taxon>
        <taxon>Pseudomonadati</taxon>
        <taxon>Pseudomonadota</taxon>
        <taxon>Alphaproteobacteria</taxon>
        <taxon>Hyphomicrobiales</taxon>
        <taxon>Nitrobacteraceae</taxon>
        <taxon>Variibacter</taxon>
    </lineage>
</organism>
<evidence type="ECO:0008006" key="4">
    <source>
        <dbReference type="Google" id="ProtNLM"/>
    </source>
</evidence>
<evidence type="ECO:0000256" key="1">
    <source>
        <dbReference type="SAM" id="Phobius"/>
    </source>
</evidence>
<keyword evidence="1" id="KW-0812">Transmembrane</keyword>
<dbReference type="KEGG" id="vgo:GJW-30_1_01298"/>
<evidence type="ECO:0000313" key="2">
    <source>
        <dbReference type="EMBL" id="BAT58771.1"/>
    </source>
</evidence>
<protein>
    <recommendedName>
        <fullName evidence="4">CoxF protein</fullName>
    </recommendedName>
</protein>
<evidence type="ECO:0000313" key="3">
    <source>
        <dbReference type="Proteomes" id="UP000236884"/>
    </source>
</evidence>
<dbReference type="AlphaFoldDB" id="A0A0S3PSA7"/>
<dbReference type="RefSeq" id="WP_096353193.1">
    <property type="nucleotide sequence ID" value="NZ_AP014946.1"/>
</dbReference>
<sequence>MAQWMDQPTRNQGIVLTEEQKKRRRRRSVAIALLLGAFVVLMYFVTVAKLGPGVLKRPL</sequence>
<feature type="transmembrane region" description="Helical" evidence="1">
    <location>
        <begin position="29"/>
        <end position="50"/>
    </location>
</feature>
<name>A0A0S3PSA7_9BRAD</name>
<gene>
    <name evidence="2" type="ORF">GJW-30_1_01298</name>
</gene>
<keyword evidence="1" id="KW-0472">Membrane</keyword>
<keyword evidence="1" id="KW-1133">Transmembrane helix</keyword>
<dbReference type="EMBL" id="AP014946">
    <property type="protein sequence ID" value="BAT58771.1"/>
    <property type="molecule type" value="Genomic_DNA"/>
</dbReference>
<proteinExistence type="predicted"/>
<keyword evidence="3" id="KW-1185">Reference proteome</keyword>
<dbReference type="Proteomes" id="UP000236884">
    <property type="component" value="Chromosome"/>
</dbReference>
<accession>A0A0S3PSA7</accession>